<feature type="transmembrane region" description="Helical" evidence="1">
    <location>
        <begin position="109"/>
        <end position="129"/>
    </location>
</feature>
<keyword evidence="1" id="KW-0472">Membrane</keyword>
<sequence length="141" mass="16203">MCFKDPRNNALLAGVSAISFAIITLFIEFVSDQKDWFVYKNDWKIKAEFGIWILIGLAAVALLVGAFLKNRYIVLVWLVVVFVCGIVLLVFYIVFIGKATEHSYIISGSLRFAVFIPFFVIWTWLPLLYYRELSGDTLFCK</sequence>
<accession>A0A6I8V9B3</accession>
<feature type="transmembrane region" description="Helical" evidence="1">
    <location>
        <begin position="51"/>
        <end position="68"/>
    </location>
</feature>
<name>A0A6I8V9B3_DROPS</name>
<gene>
    <name evidence="3" type="primary">LOC26532146</name>
</gene>
<keyword evidence="2" id="KW-1185">Reference proteome</keyword>
<dbReference type="Proteomes" id="UP000001819">
    <property type="component" value="Chromosome 4"/>
</dbReference>
<dbReference type="KEGG" id="dpo:26532146"/>
<keyword evidence="1" id="KW-0812">Transmembrane</keyword>
<feature type="transmembrane region" description="Helical" evidence="1">
    <location>
        <begin position="12"/>
        <end position="30"/>
    </location>
</feature>
<evidence type="ECO:0000313" key="3">
    <source>
        <dbReference type="RefSeq" id="XP_015036536.2"/>
    </source>
</evidence>
<dbReference type="RefSeq" id="XP_015036536.2">
    <property type="nucleotide sequence ID" value="XM_015181050.2"/>
</dbReference>
<evidence type="ECO:0000256" key="1">
    <source>
        <dbReference type="SAM" id="Phobius"/>
    </source>
</evidence>
<dbReference type="AlphaFoldDB" id="A0A6I8V9B3"/>
<keyword evidence="1" id="KW-1133">Transmembrane helix</keyword>
<proteinExistence type="predicted"/>
<feature type="transmembrane region" description="Helical" evidence="1">
    <location>
        <begin position="74"/>
        <end position="97"/>
    </location>
</feature>
<organism evidence="2 3">
    <name type="scientific">Drosophila pseudoobscura pseudoobscura</name>
    <name type="common">Fruit fly</name>
    <dbReference type="NCBI Taxonomy" id="46245"/>
    <lineage>
        <taxon>Eukaryota</taxon>
        <taxon>Metazoa</taxon>
        <taxon>Ecdysozoa</taxon>
        <taxon>Arthropoda</taxon>
        <taxon>Hexapoda</taxon>
        <taxon>Insecta</taxon>
        <taxon>Pterygota</taxon>
        <taxon>Neoptera</taxon>
        <taxon>Endopterygota</taxon>
        <taxon>Diptera</taxon>
        <taxon>Brachycera</taxon>
        <taxon>Muscomorpha</taxon>
        <taxon>Ephydroidea</taxon>
        <taxon>Drosophilidae</taxon>
        <taxon>Drosophila</taxon>
        <taxon>Sophophora</taxon>
    </lineage>
</organism>
<protein>
    <submittedName>
        <fullName evidence="3">Uncharacterized protein</fullName>
    </submittedName>
</protein>
<evidence type="ECO:0000313" key="2">
    <source>
        <dbReference type="Proteomes" id="UP000001819"/>
    </source>
</evidence>
<dbReference type="InParanoid" id="A0A6I8V9B3"/>
<reference evidence="3" key="1">
    <citation type="submission" date="2025-08" db="UniProtKB">
        <authorList>
            <consortium name="RefSeq"/>
        </authorList>
    </citation>
    <scope>IDENTIFICATION</scope>
    <source>
        <strain evidence="3">MV-25-SWS-2005</strain>
        <tissue evidence="3">Whole body</tissue>
    </source>
</reference>